<proteinExistence type="predicted"/>
<dbReference type="InterPro" id="IPR002624">
    <property type="entry name" value="DCK/DGK"/>
</dbReference>
<dbReference type="RefSeq" id="WP_101895231.1">
    <property type="nucleotide sequence ID" value="NZ_CP022684.1"/>
</dbReference>
<evidence type="ECO:0000259" key="3">
    <source>
        <dbReference type="Pfam" id="PF01712"/>
    </source>
</evidence>
<evidence type="ECO:0000256" key="2">
    <source>
        <dbReference type="PIRSR" id="PIRSR000705-3"/>
    </source>
</evidence>
<gene>
    <name evidence="4" type="ORF">Kalk_16095</name>
</gene>
<evidence type="ECO:0000256" key="1">
    <source>
        <dbReference type="PIRSR" id="PIRSR000705-1"/>
    </source>
</evidence>
<keyword evidence="4" id="KW-0808">Transferase</keyword>
<dbReference type="PANTHER" id="PTHR10513:SF46">
    <property type="entry name" value="DEOXYGUANOSINE KINASE"/>
    <property type="match status" value="1"/>
</dbReference>
<keyword evidence="2" id="KW-0067">ATP-binding</keyword>
<evidence type="ECO:0000313" key="5">
    <source>
        <dbReference type="Proteomes" id="UP000235116"/>
    </source>
</evidence>
<dbReference type="OrthoDB" id="9776634at2"/>
<dbReference type="Proteomes" id="UP000235116">
    <property type="component" value="Chromosome"/>
</dbReference>
<dbReference type="CDD" id="cd01673">
    <property type="entry name" value="dNK"/>
    <property type="match status" value="1"/>
</dbReference>
<dbReference type="InterPro" id="IPR027417">
    <property type="entry name" value="P-loop_NTPase"/>
</dbReference>
<protein>
    <submittedName>
        <fullName evidence="4">Deoxynucleoside kinase</fullName>
    </submittedName>
</protein>
<dbReference type="AlphaFoldDB" id="A0A2K9LNB9"/>
<feature type="binding site" evidence="2">
    <location>
        <begin position="134"/>
        <end position="138"/>
    </location>
    <ligand>
        <name>ATP</name>
        <dbReference type="ChEBI" id="CHEBI:30616"/>
    </ligand>
</feature>
<accession>A0A2K9LNB9</accession>
<dbReference type="GO" id="GO:0005737">
    <property type="term" value="C:cytoplasm"/>
    <property type="evidence" value="ECO:0007669"/>
    <property type="project" value="TreeGrafter"/>
</dbReference>
<reference evidence="5" key="1">
    <citation type="submission" date="2017-08" db="EMBL/GenBank/DDBJ databases">
        <title>Direct submision.</title>
        <authorList>
            <person name="Kim S.-J."/>
            <person name="Rhee S.-K."/>
        </authorList>
    </citation>
    <scope>NUCLEOTIDE SEQUENCE [LARGE SCALE GENOMIC DNA]</scope>
    <source>
        <strain evidence="5">GI5</strain>
    </source>
</reference>
<keyword evidence="4" id="KW-0418">Kinase</keyword>
<dbReference type="InterPro" id="IPR050566">
    <property type="entry name" value="Deoxyribonucleoside_kinase"/>
</dbReference>
<dbReference type="SUPFAM" id="SSF52540">
    <property type="entry name" value="P-loop containing nucleoside triphosphate hydrolases"/>
    <property type="match status" value="1"/>
</dbReference>
<dbReference type="GO" id="GO:0019136">
    <property type="term" value="F:deoxynucleoside kinase activity"/>
    <property type="evidence" value="ECO:0007669"/>
    <property type="project" value="InterPro"/>
</dbReference>
<dbReference type="Pfam" id="PF01712">
    <property type="entry name" value="dNK"/>
    <property type="match status" value="1"/>
</dbReference>
<dbReference type="KEGG" id="kak:Kalk_16095"/>
<dbReference type="Gene3D" id="3.40.50.300">
    <property type="entry name" value="P-loop containing nucleotide triphosphate hydrolases"/>
    <property type="match status" value="1"/>
</dbReference>
<sequence length="211" mass="24745">MKFIVVEGPIGVGKTTLTRKLANTFGYDLLLEGASENPFLERFYSNPKQWAMQTQLYFLLQRSEQLNELRQNDLFQPVRVADFLIHKDRLFASLTLDNDEFSLYEKVYQHVISDIPKPDLVIYLQAPVDILQQRITRRGIPCEQEITDEYLNRLSEAYIDFFLRYNESPLLMVNTAHINLAESTRDYENLVEYIQSIRSGRHYFNPATNLP</sequence>
<feature type="domain" description="Deoxynucleoside kinase" evidence="3">
    <location>
        <begin position="4"/>
        <end position="196"/>
    </location>
</feature>
<organism evidence="4 5">
    <name type="scientific">Ketobacter alkanivorans</name>
    <dbReference type="NCBI Taxonomy" id="1917421"/>
    <lineage>
        <taxon>Bacteria</taxon>
        <taxon>Pseudomonadati</taxon>
        <taxon>Pseudomonadota</taxon>
        <taxon>Gammaproteobacteria</taxon>
        <taxon>Pseudomonadales</taxon>
        <taxon>Ketobacteraceae</taxon>
        <taxon>Ketobacter</taxon>
    </lineage>
</organism>
<dbReference type="PANTHER" id="PTHR10513">
    <property type="entry name" value="DEOXYNUCLEOSIDE KINASE"/>
    <property type="match status" value="1"/>
</dbReference>
<name>A0A2K9LNB9_9GAMM</name>
<dbReference type="GO" id="GO:0005524">
    <property type="term" value="F:ATP binding"/>
    <property type="evidence" value="ECO:0007669"/>
    <property type="project" value="UniProtKB-KW"/>
</dbReference>
<feature type="active site" description="Proton acceptor" evidence="1">
    <location>
        <position position="82"/>
    </location>
</feature>
<keyword evidence="2" id="KW-0547">Nucleotide-binding</keyword>
<dbReference type="InterPro" id="IPR031314">
    <property type="entry name" value="DNK_dom"/>
</dbReference>
<dbReference type="PIRSF" id="PIRSF000705">
    <property type="entry name" value="DNK"/>
    <property type="match status" value="1"/>
</dbReference>
<evidence type="ECO:0000313" key="4">
    <source>
        <dbReference type="EMBL" id="AUM13856.1"/>
    </source>
</evidence>
<dbReference type="EMBL" id="CP022684">
    <property type="protein sequence ID" value="AUM13856.1"/>
    <property type="molecule type" value="Genomic_DNA"/>
</dbReference>
<keyword evidence="5" id="KW-1185">Reference proteome</keyword>
<feature type="binding site" evidence="2">
    <location>
        <begin position="8"/>
        <end position="16"/>
    </location>
    <ligand>
        <name>ATP</name>
        <dbReference type="ChEBI" id="CHEBI:30616"/>
    </ligand>
</feature>